<evidence type="ECO:0000256" key="4">
    <source>
        <dbReference type="ARBA" id="ARBA00022989"/>
    </source>
</evidence>
<evidence type="ECO:0000256" key="6">
    <source>
        <dbReference type="SAM" id="Phobius"/>
    </source>
</evidence>
<comment type="subcellular location">
    <subcellularLocation>
        <location evidence="1">Cell membrane</location>
        <topology evidence="1">Multi-pass membrane protein</topology>
    </subcellularLocation>
</comment>
<protein>
    <submittedName>
        <fullName evidence="7">Threonine efflux protein</fullName>
    </submittedName>
</protein>
<feature type="transmembrane region" description="Helical" evidence="6">
    <location>
        <begin position="44"/>
        <end position="68"/>
    </location>
</feature>
<evidence type="ECO:0000256" key="3">
    <source>
        <dbReference type="ARBA" id="ARBA00022692"/>
    </source>
</evidence>
<evidence type="ECO:0000313" key="8">
    <source>
        <dbReference type="Proteomes" id="UP000193207"/>
    </source>
</evidence>
<keyword evidence="2" id="KW-1003">Cell membrane</keyword>
<evidence type="ECO:0000256" key="2">
    <source>
        <dbReference type="ARBA" id="ARBA00022475"/>
    </source>
</evidence>
<keyword evidence="4 6" id="KW-1133">Transmembrane helix</keyword>
<dbReference type="GO" id="GO:0005886">
    <property type="term" value="C:plasma membrane"/>
    <property type="evidence" value="ECO:0007669"/>
    <property type="project" value="UniProtKB-SubCell"/>
</dbReference>
<dbReference type="OrthoDB" id="9804822at2"/>
<name>A0A1X6Z8F1_9RHOB</name>
<dbReference type="InterPro" id="IPR001123">
    <property type="entry name" value="LeuE-type"/>
</dbReference>
<keyword evidence="5 6" id="KW-0472">Membrane</keyword>
<keyword evidence="8" id="KW-1185">Reference proteome</keyword>
<organism evidence="7 8">
    <name type="scientific">Roseovarius halotolerans</name>
    <dbReference type="NCBI Taxonomy" id="505353"/>
    <lineage>
        <taxon>Bacteria</taxon>
        <taxon>Pseudomonadati</taxon>
        <taxon>Pseudomonadota</taxon>
        <taxon>Alphaproteobacteria</taxon>
        <taxon>Rhodobacterales</taxon>
        <taxon>Roseobacteraceae</taxon>
        <taxon>Roseovarius</taxon>
    </lineage>
</organism>
<dbReference type="Pfam" id="PF01810">
    <property type="entry name" value="LysE"/>
    <property type="match status" value="1"/>
</dbReference>
<dbReference type="PANTHER" id="PTHR30086:SF20">
    <property type="entry name" value="ARGININE EXPORTER PROTEIN ARGO-RELATED"/>
    <property type="match status" value="1"/>
</dbReference>
<dbReference type="Proteomes" id="UP000193207">
    <property type="component" value="Unassembled WGS sequence"/>
</dbReference>
<gene>
    <name evidence="7" type="primary">rhtC_2</name>
    <name evidence="7" type="ORF">ROH8110_02237</name>
</gene>
<feature type="transmembrane region" description="Helical" evidence="6">
    <location>
        <begin position="159"/>
        <end position="178"/>
    </location>
</feature>
<evidence type="ECO:0000313" key="7">
    <source>
        <dbReference type="EMBL" id="SLN43309.1"/>
    </source>
</evidence>
<evidence type="ECO:0000256" key="1">
    <source>
        <dbReference type="ARBA" id="ARBA00004651"/>
    </source>
</evidence>
<reference evidence="7 8" key="1">
    <citation type="submission" date="2017-03" db="EMBL/GenBank/DDBJ databases">
        <authorList>
            <person name="Afonso C.L."/>
            <person name="Miller P.J."/>
            <person name="Scott M.A."/>
            <person name="Spackman E."/>
            <person name="Goraichik I."/>
            <person name="Dimitrov K.M."/>
            <person name="Suarez D.L."/>
            <person name="Swayne D.E."/>
        </authorList>
    </citation>
    <scope>NUCLEOTIDE SEQUENCE [LARGE SCALE GENOMIC DNA]</scope>
    <source>
        <strain evidence="7 8">CECT 8110</strain>
    </source>
</reference>
<dbReference type="AlphaFoldDB" id="A0A1X6Z8F1"/>
<dbReference type="GO" id="GO:0015171">
    <property type="term" value="F:amino acid transmembrane transporter activity"/>
    <property type="evidence" value="ECO:0007669"/>
    <property type="project" value="TreeGrafter"/>
</dbReference>
<dbReference type="EMBL" id="FWFU01000003">
    <property type="protein sequence ID" value="SLN43309.1"/>
    <property type="molecule type" value="Genomic_DNA"/>
</dbReference>
<feature type="transmembrane region" description="Helical" evidence="6">
    <location>
        <begin position="74"/>
        <end position="95"/>
    </location>
</feature>
<keyword evidence="3 6" id="KW-0812">Transmembrane</keyword>
<accession>A0A1X6Z8F1</accession>
<dbReference type="PANTHER" id="PTHR30086">
    <property type="entry name" value="ARGININE EXPORTER PROTEIN ARGO"/>
    <property type="match status" value="1"/>
</dbReference>
<proteinExistence type="predicted"/>
<dbReference type="RefSeq" id="WP_085817881.1">
    <property type="nucleotide sequence ID" value="NZ_FWFU01000003.1"/>
</dbReference>
<sequence>MPELIDITALLAFNLAIMGALVSPGPALLAMLRTALGAGRRAGFLCGLGLAFGATLWSLLAVLGLSAIFAVAPWAFVALKIAGGLYLAWFAFMLWRQADRPAQADLPGGLSGFRLGLVTNLANPKAVVFIAAIFTTVFPAMPTGAEAVLVVLNHLALEILFYSLLTVGLGIAAVRIVYLKCKALFDRAAAALLGVMALRIAT</sequence>
<feature type="transmembrane region" description="Helical" evidence="6">
    <location>
        <begin position="12"/>
        <end position="32"/>
    </location>
</feature>
<evidence type="ECO:0000256" key="5">
    <source>
        <dbReference type="ARBA" id="ARBA00023136"/>
    </source>
</evidence>
<feature type="transmembrane region" description="Helical" evidence="6">
    <location>
        <begin position="115"/>
        <end position="139"/>
    </location>
</feature>